<name>A0A5C6AS92_9BACT</name>
<dbReference type="EMBL" id="SJPN01000005">
    <property type="protein sequence ID" value="TWU01044.1"/>
    <property type="molecule type" value="Genomic_DNA"/>
</dbReference>
<gene>
    <name evidence="2" type="ORF">Pla52n_44150</name>
</gene>
<keyword evidence="3" id="KW-1185">Reference proteome</keyword>
<evidence type="ECO:0000313" key="2">
    <source>
        <dbReference type="EMBL" id="TWU01044.1"/>
    </source>
</evidence>
<dbReference type="AlphaFoldDB" id="A0A5C6AS92"/>
<evidence type="ECO:0000313" key="3">
    <source>
        <dbReference type="Proteomes" id="UP000320176"/>
    </source>
</evidence>
<protein>
    <submittedName>
        <fullName evidence="2">Uncharacterized protein</fullName>
    </submittedName>
</protein>
<accession>A0A5C6AS92</accession>
<organism evidence="2 3">
    <name type="scientific">Stieleria varia</name>
    <dbReference type="NCBI Taxonomy" id="2528005"/>
    <lineage>
        <taxon>Bacteria</taxon>
        <taxon>Pseudomonadati</taxon>
        <taxon>Planctomycetota</taxon>
        <taxon>Planctomycetia</taxon>
        <taxon>Pirellulales</taxon>
        <taxon>Pirellulaceae</taxon>
        <taxon>Stieleria</taxon>
    </lineage>
</organism>
<reference evidence="2 3" key="1">
    <citation type="submission" date="2019-02" db="EMBL/GenBank/DDBJ databases">
        <title>Deep-cultivation of Planctomycetes and their phenomic and genomic characterization uncovers novel biology.</title>
        <authorList>
            <person name="Wiegand S."/>
            <person name="Jogler M."/>
            <person name="Boedeker C."/>
            <person name="Pinto D."/>
            <person name="Vollmers J."/>
            <person name="Rivas-Marin E."/>
            <person name="Kohn T."/>
            <person name="Peeters S.H."/>
            <person name="Heuer A."/>
            <person name="Rast P."/>
            <person name="Oberbeckmann S."/>
            <person name="Bunk B."/>
            <person name="Jeske O."/>
            <person name="Meyerdierks A."/>
            <person name="Storesund J.E."/>
            <person name="Kallscheuer N."/>
            <person name="Luecker S."/>
            <person name="Lage O.M."/>
            <person name="Pohl T."/>
            <person name="Merkel B.J."/>
            <person name="Hornburger P."/>
            <person name="Mueller R.-W."/>
            <person name="Bruemmer F."/>
            <person name="Labrenz M."/>
            <person name="Spormann A.M."/>
            <person name="Op Den Camp H."/>
            <person name="Overmann J."/>
            <person name="Amann R."/>
            <person name="Jetten M.S.M."/>
            <person name="Mascher T."/>
            <person name="Medema M.H."/>
            <person name="Devos D.P."/>
            <person name="Kaster A.-K."/>
            <person name="Ovreas L."/>
            <person name="Rohde M."/>
            <person name="Galperin M.Y."/>
            <person name="Jogler C."/>
        </authorList>
    </citation>
    <scope>NUCLEOTIDE SEQUENCE [LARGE SCALE GENOMIC DNA]</scope>
    <source>
        <strain evidence="2 3">Pla52n</strain>
    </source>
</reference>
<comment type="caution">
    <text evidence="2">The sequence shown here is derived from an EMBL/GenBank/DDBJ whole genome shotgun (WGS) entry which is preliminary data.</text>
</comment>
<proteinExistence type="predicted"/>
<sequence precursor="true">MRLLIAMAFAALACTNSFGQENPLDELTVTSTRLQCLSGFAEVTYGYRRGASNVTETKLEFVVIQTDKHNSRFRRIFHLNNKVDDVTPPAYLVWPEDTVDLPNKDQVHVFSEGRYDKADSDVTLAEIRAWLDQSEIQATADSLLEYKAKMRAGRQRNGG</sequence>
<feature type="signal peptide" evidence="1">
    <location>
        <begin position="1"/>
        <end position="19"/>
    </location>
</feature>
<evidence type="ECO:0000256" key="1">
    <source>
        <dbReference type="SAM" id="SignalP"/>
    </source>
</evidence>
<feature type="chain" id="PRO_5023146035" evidence="1">
    <location>
        <begin position="20"/>
        <end position="159"/>
    </location>
</feature>
<dbReference type="RefSeq" id="WP_146521548.1">
    <property type="nucleotide sequence ID" value="NZ_CP151726.1"/>
</dbReference>
<keyword evidence="1" id="KW-0732">Signal</keyword>
<dbReference type="Proteomes" id="UP000320176">
    <property type="component" value="Unassembled WGS sequence"/>
</dbReference>